<dbReference type="AlphaFoldDB" id="A0A9D2JWL3"/>
<evidence type="ECO:0000313" key="2">
    <source>
        <dbReference type="Proteomes" id="UP000824055"/>
    </source>
</evidence>
<dbReference type="Gene3D" id="3.40.50.2000">
    <property type="entry name" value="Glycogen Phosphorylase B"/>
    <property type="match status" value="1"/>
</dbReference>
<accession>A0A9D2JWL3</accession>
<name>A0A9D2JWL3_9BACT</name>
<comment type="caution">
    <text evidence="1">The sequence shown here is derived from an EMBL/GenBank/DDBJ whole genome shotgun (WGS) entry which is preliminary data.</text>
</comment>
<dbReference type="PANTHER" id="PTHR21015:SF22">
    <property type="entry name" value="GLYCOSYLTRANSFERASE"/>
    <property type="match status" value="1"/>
</dbReference>
<gene>
    <name evidence="1" type="ORF">H9966_09005</name>
</gene>
<protein>
    <submittedName>
        <fullName evidence="1">Glycosyltransferase</fullName>
    </submittedName>
</protein>
<dbReference type="EMBL" id="DXBE01000066">
    <property type="protein sequence ID" value="HIZ69996.1"/>
    <property type="molecule type" value="Genomic_DNA"/>
</dbReference>
<reference evidence="1" key="1">
    <citation type="journal article" date="2021" name="PeerJ">
        <title>Extensive microbial diversity within the chicken gut microbiome revealed by metagenomics and culture.</title>
        <authorList>
            <person name="Gilroy R."/>
            <person name="Ravi A."/>
            <person name="Getino M."/>
            <person name="Pursley I."/>
            <person name="Horton D.L."/>
            <person name="Alikhan N.F."/>
            <person name="Baker D."/>
            <person name="Gharbi K."/>
            <person name="Hall N."/>
            <person name="Watson M."/>
            <person name="Adriaenssens E.M."/>
            <person name="Foster-Nyarko E."/>
            <person name="Jarju S."/>
            <person name="Secka A."/>
            <person name="Antonio M."/>
            <person name="Oren A."/>
            <person name="Chaudhuri R.R."/>
            <person name="La Ragione R."/>
            <person name="Hildebrand F."/>
            <person name="Pallen M.J."/>
        </authorList>
    </citation>
    <scope>NUCLEOTIDE SEQUENCE</scope>
    <source>
        <strain evidence="1">ChiHecec3B27-8219</strain>
    </source>
</reference>
<sequence>MKVLFIIQGEGRGHLTQALTMQNILRNHGHEVVEALVGKSNARQLPKFFIQGMSVPIKQFESPNFLPTAANKRNNLPRSVAYNVLRLPYFAKSVLFLHRRIMESGADLVINFYELLTGFTYLLFKPGVPQVSIGHQYLFLHKDFTLPKSQPVSLFLLRLFTRWTAMGATERLALSFREMENDEKARIHVVPPLLRSEVRELKPSTGNYLHGYMVNAGYGKSIMQWHQLHPETPLNIFWDKKGAAETTHVDDTLTFHQLSDSAFLRSLAGSKGYATTAGFESVCEAMYLGKPVMMVPAHIEQDCNAYDASLSGAGIIAKDFDLSLLNEFTASFQPDKHFRDWADRCPQMIVSRIEYASKMSVNHRALFSALLAWGMVKYYNSSFSHIINKAFR</sequence>
<proteinExistence type="predicted"/>
<dbReference type="Pfam" id="PF13528">
    <property type="entry name" value="Glyco_trans_1_3"/>
    <property type="match status" value="1"/>
</dbReference>
<dbReference type="SUPFAM" id="SSF53756">
    <property type="entry name" value="UDP-Glycosyltransferase/glycogen phosphorylase"/>
    <property type="match status" value="1"/>
</dbReference>
<organism evidence="1 2">
    <name type="scientific">Candidatus Prevotella avicola</name>
    <dbReference type="NCBI Taxonomy" id="2838738"/>
    <lineage>
        <taxon>Bacteria</taxon>
        <taxon>Pseudomonadati</taxon>
        <taxon>Bacteroidota</taxon>
        <taxon>Bacteroidia</taxon>
        <taxon>Bacteroidales</taxon>
        <taxon>Prevotellaceae</taxon>
        <taxon>Prevotella</taxon>
    </lineage>
</organism>
<reference evidence="1" key="2">
    <citation type="submission" date="2021-04" db="EMBL/GenBank/DDBJ databases">
        <authorList>
            <person name="Gilroy R."/>
        </authorList>
    </citation>
    <scope>NUCLEOTIDE SEQUENCE</scope>
    <source>
        <strain evidence="1">ChiHecec3B27-8219</strain>
    </source>
</reference>
<dbReference type="Proteomes" id="UP000824055">
    <property type="component" value="Unassembled WGS sequence"/>
</dbReference>
<evidence type="ECO:0000313" key="1">
    <source>
        <dbReference type="EMBL" id="HIZ69996.1"/>
    </source>
</evidence>
<dbReference type="PANTHER" id="PTHR21015">
    <property type="entry name" value="UDP-N-ACETYLGLUCOSAMINE--N-ACETYLMURAMYL-(PENTAPEPTIDE) PYROPHOSPHORYL-UNDECAPRENOL N-ACETYLGLUCOSAMINE TRANSFERASE 1"/>
    <property type="match status" value="1"/>
</dbReference>
<dbReference type="GO" id="GO:0016757">
    <property type="term" value="F:glycosyltransferase activity"/>
    <property type="evidence" value="ECO:0007669"/>
    <property type="project" value="TreeGrafter"/>
</dbReference>